<gene>
    <name evidence="2" type="ORF">A2Z33_06730</name>
</gene>
<dbReference type="AlphaFoldDB" id="A0A1F5YXN3"/>
<proteinExistence type="predicted"/>
<dbReference type="Proteomes" id="UP000178448">
    <property type="component" value="Unassembled WGS sequence"/>
</dbReference>
<dbReference type="SUPFAM" id="SSF81606">
    <property type="entry name" value="PP2C-like"/>
    <property type="match status" value="1"/>
</dbReference>
<dbReference type="STRING" id="1798374.A2Z33_06730"/>
<dbReference type="Gene3D" id="3.60.40.10">
    <property type="entry name" value="PPM-type phosphatase domain"/>
    <property type="match status" value="1"/>
</dbReference>
<organism evidence="2 3">
    <name type="scientific">Candidatus Gottesmanbacteria bacterium RBG_16_52_11</name>
    <dbReference type="NCBI Taxonomy" id="1798374"/>
    <lineage>
        <taxon>Bacteria</taxon>
        <taxon>Candidatus Gottesmaniibacteriota</taxon>
    </lineage>
</organism>
<dbReference type="EMBL" id="MFJD01000001">
    <property type="protein sequence ID" value="OGG04959.1"/>
    <property type="molecule type" value="Genomic_DNA"/>
</dbReference>
<evidence type="ECO:0000259" key="1">
    <source>
        <dbReference type="PROSITE" id="PS51746"/>
    </source>
</evidence>
<name>A0A1F5YXN3_9BACT</name>
<protein>
    <recommendedName>
        <fullName evidence="1">PPM-type phosphatase domain-containing protein</fullName>
    </recommendedName>
</protein>
<evidence type="ECO:0000313" key="3">
    <source>
        <dbReference type="Proteomes" id="UP000178448"/>
    </source>
</evidence>
<comment type="caution">
    <text evidence="2">The sequence shown here is derived from an EMBL/GenBank/DDBJ whole genome shotgun (WGS) entry which is preliminary data.</text>
</comment>
<dbReference type="InterPro" id="IPR001932">
    <property type="entry name" value="PPM-type_phosphatase-like_dom"/>
</dbReference>
<dbReference type="Pfam" id="PF13672">
    <property type="entry name" value="PP2C_2"/>
    <property type="match status" value="1"/>
</dbReference>
<dbReference type="InterPro" id="IPR036457">
    <property type="entry name" value="PPM-type-like_dom_sf"/>
</dbReference>
<sequence>MFKVTGRQNARVLYAKAQLKGGRTRQDDTLDHYLDECFVAADGVSTVPNGDIAARLGAETAVWGYKFIRTKRFYWHDKKLLLKRIFRSANIAVWQKARERAFRSGLATTLTVVIIGDTVIWTGHVGDSRVYLYRNGQLERLTIDDIDQEGRLTTVLGVKRFGLVPQVQSRKFSPGDTLIITTDGVTNFVSHDELAEILMSVGTTQDSLDSAATNIMRAVTENRGLDNASVWVVRRIA</sequence>
<dbReference type="GO" id="GO:0004722">
    <property type="term" value="F:protein serine/threonine phosphatase activity"/>
    <property type="evidence" value="ECO:0007669"/>
    <property type="project" value="InterPro"/>
</dbReference>
<dbReference type="PROSITE" id="PS51746">
    <property type="entry name" value="PPM_2"/>
    <property type="match status" value="1"/>
</dbReference>
<dbReference type="InterPro" id="IPR015655">
    <property type="entry name" value="PP2C"/>
</dbReference>
<dbReference type="SMART" id="SM00332">
    <property type="entry name" value="PP2Cc"/>
    <property type="match status" value="1"/>
</dbReference>
<accession>A0A1F5YXN3</accession>
<dbReference type="PANTHER" id="PTHR47992">
    <property type="entry name" value="PROTEIN PHOSPHATASE"/>
    <property type="match status" value="1"/>
</dbReference>
<evidence type="ECO:0000313" key="2">
    <source>
        <dbReference type="EMBL" id="OGG04959.1"/>
    </source>
</evidence>
<feature type="domain" description="PPM-type phosphatase" evidence="1">
    <location>
        <begin position="13"/>
        <end position="235"/>
    </location>
</feature>
<dbReference type="CDD" id="cd00143">
    <property type="entry name" value="PP2Cc"/>
    <property type="match status" value="1"/>
</dbReference>
<dbReference type="SMART" id="SM00331">
    <property type="entry name" value="PP2C_SIG"/>
    <property type="match status" value="1"/>
</dbReference>
<reference evidence="2 3" key="1">
    <citation type="journal article" date="2016" name="Nat. Commun.">
        <title>Thousands of microbial genomes shed light on interconnected biogeochemical processes in an aquifer system.</title>
        <authorList>
            <person name="Anantharaman K."/>
            <person name="Brown C.T."/>
            <person name="Hug L.A."/>
            <person name="Sharon I."/>
            <person name="Castelle C.J."/>
            <person name="Probst A.J."/>
            <person name="Thomas B.C."/>
            <person name="Singh A."/>
            <person name="Wilkins M.J."/>
            <person name="Karaoz U."/>
            <person name="Brodie E.L."/>
            <person name="Williams K.H."/>
            <person name="Hubbard S.S."/>
            <person name="Banfield J.F."/>
        </authorList>
    </citation>
    <scope>NUCLEOTIDE SEQUENCE [LARGE SCALE GENOMIC DNA]</scope>
</reference>